<feature type="compositionally biased region" description="Polar residues" evidence="2">
    <location>
        <begin position="21"/>
        <end position="32"/>
    </location>
</feature>
<dbReference type="GO" id="GO:0005783">
    <property type="term" value="C:endoplasmic reticulum"/>
    <property type="evidence" value="ECO:0007669"/>
    <property type="project" value="TreeGrafter"/>
</dbReference>
<organism evidence="3 4">
    <name type="scientific">Lentinula detonsa</name>
    <dbReference type="NCBI Taxonomy" id="2804962"/>
    <lineage>
        <taxon>Eukaryota</taxon>
        <taxon>Fungi</taxon>
        <taxon>Dikarya</taxon>
        <taxon>Basidiomycota</taxon>
        <taxon>Agaricomycotina</taxon>
        <taxon>Agaricomycetes</taxon>
        <taxon>Agaricomycetidae</taxon>
        <taxon>Agaricales</taxon>
        <taxon>Marasmiineae</taxon>
        <taxon>Omphalotaceae</taxon>
        <taxon>Lentinula</taxon>
    </lineage>
</organism>
<sequence length="555" mass="60999">MARAAKSKPANNSATKDKASVATTNGTTTPVSVASEKKDTSEAPTAPGGKPDKKAYEAEQERLKSSIDALQIKLSAAKDKISLANKGGAGNERRNALKAELDQIRGQQSNNKTSRGKVLDQIKAYDESIKQKIKDLQAAKGKISFKSTAELDAHIKYALHIPLYFILKLYSYRNLENKVDSGMLKLADEKRALAEITSCKRSRRTLDTFQSEQESIDVDRAAVAELRKQLDDPDFKAVSDRYDKVKQELDELKKEEDVYYANRSKLVEERDSIQAQLTPLYDEKRQSMQTFREANDRFYNKLQEDRARRAERIRAQRAADELQAKQETAQRLREEAEAPAYQAQIEDCQTLIDSFSGKSSENGALKSTSLVEKQEVAGVSKLEIRKIEDVPEGVVVRKKKGEDSDAYFVGGKGKNKGKKTKANGSAETASQLNLPFSTLSALLNFSIPPPTSSADIPRVIENLKTKKAWFEANQARQTAANVAKAEAEIQRLTGSSKDVRSIETADVTPPNGGGEVPSDPAPTPSVSGPSSLAVPSDEVLEKLEVINETEAASES</sequence>
<gene>
    <name evidence="3" type="ORF">DFH05DRAFT_302758</name>
</gene>
<accession>A0A9W8NUP9</accession>
<dbReference type="GO" id="GO:0003729">
    <property type="term" value="F:mRNA binding"/>
    <property type="evidence" value="ECO:0007669"/>
    <property type="project" value="TreeGrafter"/>
</dbReference>
<dbReference type="AlphaFoldDB" id="A0A9W8NUP9"/>
<evidence type="ECO:0008006" key="5">
    <source>
        <dbReference type="Google" id="ProtNLM"/>
    </source>
</evidence>
<proteinExistence type="predicted"/>
<dbReference type="EMBL" id="JANVFU010000012">
    <property type="protein sequence ID" value="KAJ3741104.1"/>
    <property type="molecule type" value="Genomic_DNA"/>
</dbReference>
<feature type="region of interest" description="Disordered" evidence="2">
    <location>
        <begin position="491"/>
        <end position="538"/>
    </location>
</feature>
<feature type="compositionally biased region" description="Basic and acidic residues" evidence="2">
    <location>
        <begin position="50"/>
        <end position="61"/>
    </location>
</feature>
<keyword evidence="1" id="KW-0175">Coiled coil</keyword>
<dbReference type="PANTHER" id="PTHR31027:SF2">
    <property type="entry name" value="LEBERCILIN DOMAIN-CONTAINING PROTEIN"/>
    <property type="match status" value="1"/>
</dbReference>
<evidence type="ECO:0000313" key="3">
    <source>
        <dbReference type="EMBL" id="KAJ3741104.1"/>
    </source>
</evidence>
<evidence type="ECO:0000313" key="4">
    <source>
        <dbReference type="Proteomes" id="UP001142393"/>
    </source>
</evidence>
<comment type="caution">
    <text evidence="3">The sequence shown here is derived from an EMBL/GenBank/DDBJ whole genome shotgun (WGS) entry which is preliminary data.</text>
</comment>
<dbReference type="PANTHER" id="PTHR31027">
    <property type="entry name" value="NUCLEAR SEGREGATION PROTEIN BFR1"/>
    <property type="match status" value="1"/>
</dbReference>
<name>A0A9W8NUP9_9AGAR</name>
<evidence type="ECO:0000256" key="1">
    <source>
        <dbReference type="SAM" id="Coils"/>
    </source>
</evidence>
<keyword evidence="4" id="KW-1185">Reference proteome</keyword>
<protein>
    <recommendedName>
        <fullName evidence="5">Nuclear segregation protein Bfr1</fullName>
    </recommendedName>
</protein>
<dbReference type="GO" id="GO:0042175">
    <property type="term" value="C:nuclear outer membrane-endoplasmic reticulum membrane network"/>
    <property type="evidence" value="ECO:0007669"/>
    <property type="project" value="TreeGrafter"/>
</dbReference>
<dbReference type="GO" id="GO:0008298">
    <property type="term" value="P:intracellular mRNA localization"/>
    <property type="evidence" value="ECO:0007669"/>
    <property type="project" value="TreeGrafter"/>
</dbReference>
<dbReference type="Proteomes" id="UP001142393">
    <property type="component" value="Unassembled WGS sequence"/>
</dbReference>
<reference evidence="3 4" key="1">
    <citation type="journal article" date="2023" name="Proc. Natl. Acad. Sci. U.S.A.">
        <title>A global phylogenomic analysis of the shiitake genus Lentinula.</title>
        <authorList>
            <person name="Sierra-Patev S."/>
            <person name="Min B."/>
            <person name="Naranjo-Ortiz M."/>
            <person name="Looney B."/>
            <person name="Konkel Z."/>
            <person name="Slot J.C."/>
            <person name="Sakamoto Y."/>
            <person name="Steenwyk J.L."/>
            <person name="Rokas A."/>
            <person name="Carro J."/>
            <person name="Camarero S."/>
            <person name="Ferreira P."/>
            <person name="Molpeceres G."/>
            <person name="Ruiz-Duenas F.J."/>
            <person name="Serrano A."/>
            <person name="Henrissat B."/>
            <person name="Drula E."/>
            <person name="Hughes K.W."/>
            <person name="Mata J.L."/>
            <person name="Ishikawa N.K."/>
            <person name="Vargas-Isla R."/>
            <person name="Ushijima S."/>
            <person name="Smith C.A."/>
            <person name="Donoghue J."/>
            <person name="Ahrendt S."/>
            <person name="Andreopoulos W."/>
            <person name="He G."/>
            <person name="LaButti K."/>
            <person name="Lipzen A."/>
            <person name="Ng V."/>
            <person name="Riley R."/>
            <person name="Sandor L."/>
            <person name="Barry K."/>
            <person name="Martinez A.T."/>
            <person name="Xiao Y."/>
            <person name="Gibbons J.G."/>
            <person name="Terashima K."/>
            <person name="Grigoriev I.V."/>
            <person name="Hibbett D."/>
        </authorList>
    </citation>
    <scope>NUCLEOTIDE SEQUENCE [LARGE SCALE GENOMIC DNA]</scope>
    <source>
        <strain evidence="3 4">TFB7810</strain>
    </source>
</reference>
<dbReference type="GO" id="GO:1990904">
    <property type="term" value="C:ribonucleoprotein complex"/>
    <property type="evidence" value="ECO:0007669"/>
    <property type="project" value="TreeGrafter"/>
</dbReference>
<feature type="region of interest" description="Disordered" evidence="2">
    <location>
        <begin position="1"/>
        <end position="61"/>
    </location>
</feature>
<feature type="coiled-coil region" evidence="1">
    <location>
        <begin position="235"/>
        <end position="262"/>
    </location>
</feature>
<dbReference type="InterPro" id="IPR039604">
    <property type="entry name" value="Bfr1"/>
</dbReference>
<evidence type="ECO:0000256" key="2">
    <source>
        <dbReference type="SAM" id="MobiDB-lite"/>
    </source>
</evidence>